<dbReference type="STRING" id="988821.SAMN05421867_106191"/>
<feature type="transmembrane region" description="Helical" evidence="1">
    <location>
        <begin position="51"/>
        <end position="69"/>
    </location>
</feature>
<evidence type="ECO:0000313" key="3">
    <source>
        <dbReference type="Proteomes" id="UP000199012"/>
    </source>
</evidence>
<sequence>MRFYFDAHDELTSQDADALVEQLGTLGLATTEVHAAPPRGVAEMLPLVQELVVTAAAASVAVNGILAVIGRFRRGVVVDASADELSIRPDRALPPGSVVVVGREGRPVTLDRGDGLAGALTELVKGRR</sequence>
<keyword evidence="1" id="KW-1133">Transmembrane helix</keyword>
<organism evidence="2 3">
    <name type="scientific">Cellulomonas marina</name>
    <dbReference type="NCBI Taxonomy" id="988821"/>
    <lineage>
        <taxon>Bacteria</taxon>
        <taxon>Bacillati</taxon>
        <taxon>Actinomycetota</taxon>
        <taxon>Actinomycetes</taxon>
        <taxon>Micrococcales</taxon>
        <taxon>Cellulomonadaceae</taxon>
        <taxon>Cellulomonas</taxon>
    </lineage>
</organism>
<name>A0A1I0Y5K8_9CELL</name>
<dbReference type="EMBL" id="FOKA01000006">
    <property type="protein sequence ID" value="SFB08522.1"/>
    <property type="molecule type" value="Genomic_DNA"/>
</dbReference>
<evidence type="ECO:0000313" key="2">
    <source>
        <dbReference type="EMBL" id="SFB08522.1"/>
    </source>
</evidence>
<accession>A0A1I0Y5K8</accession>
<reference evidence="2 3" key="1">
    <citation type="submission" date="2016-10" db="EMBL/GenBank/DDBJ databases">
        <authorList>
            <person name="de Groot N.N."/>
        </authorList>
    </citation>
    <scope>NUCLEOTIDE SEQUENCE [LARGE SCALE GENOMIC DNA]</scope>
    <source>
        <strain evidence="2 3">CGMCC 4.6945</strain>
    </source>
</reference>
<keyword evidence="1" id="KW-0472">Membrane</keyword>
<dbReference type="RefSeq" id="WP_090032419.1">
    <property type="nucleotide sequence ID" value="NZ_BONM01000021.1"/>
</dbReference>
<dbReference type="AlphaFoldDB" id="A0A1I0Y5K8"/>
<gene>
    <name evidence="2" type="ORF">SAMN05421867_106191</name>
</gene>
<evidence type="ECO:0000256" key="1">
    <source>
        <dbReference type="SAM" id="Phobius"/>
    </source>
</evidence>
<dbReference type="Proteomes" id="UP000199012">
    <property type="component" value="Unassembled WGS sequence"/>
</dbReference>
<dbReference type="OrthoDB" id="10008563at2"/>
<keyword evidence="1" id="KW-0812">Transmembrane</keyword>
<proteinExistence type="predicted"/>
<keyword evidence="3" id="KW-1185">Reference proteome</keyword>
<protein>
    <submittedName>
        <fullName evidence="2">Uncharacterized protein</fullName>
    </submittedName>
</protein>